<dbReference type="OrthoDB" id="74835at2759"/>
<feature type="region of interest" description="Disordered" evidence="7">
    <location>
        <begin position="297"/>
        <end position="393"/>
    </location>
</feature>
<feature type="region of interest" description="Disordered" evidence="7">
    <location>
        <begin position="96"/>
        <end position="121"/>
    </location>
</feature>
<keyword evidence="6" id="KW-0539">Nucleus</keyword>
<dbReference type="GO" id="GO:0000932">
    <property type="term" value="C:P-body"/>
    <property type="evidence" value="ECO:0007669"/>
    <property type="project" value="UniProtKB-SubCell"/>
</dbReference>
<evidence type="ECO:0000259" key="8">
    <source>
        <dbReference type="Pfam" id="PF09770"/>
    </source>
</evidence>
<dbReference type="GO" id="GO:0000290">
    <property type="term" value="P:deadenylation-dependent decapping of nuclear-transcribed mRNA"/>
    <property type="evidence" value="ECO:0007669"/>
    <property type="project" value="InterPro"/>
</dbReference>
<organism evidence="9 10">
    <name type="scientific">Rhodotorula taiwanensis</name>
    <dbReference type="NCBI Taxonomy" id="741276"/>
    <lineage>
        <taxon>Eukaryota</taxon>
        <taxon>Fungi</taxon>
        <taxon>Dikarya</taxon>
        <taxon>Basidiomycota</taxon>
        <taxon>Pucciniomycotina</taxon>
        <taxon>Microbotryomycetes</taxon>
        <taxon>Sporidiobolales</taxon>
        <taxon>Sporidiobolaceae</taxon>
        <taxon>Rhodotorula</taxon>
    </lineage>
</organism>
<dbReference type="PANTHER" id="PTHR21551">
    <property type="entry name" value="TOPOISOMERASE II-ASSOCIATED PROTEIN PAT1"/>
    <property type="match status" value="1"/>
</dbReference>
<evidence type="ECO:0000256" key="2">
    <source>
        <dbReference type="ARBA" id="ARBA00004201"/>
    </source>
</evidence>
<evidence type="ECO:0000256" key="4">
    <source>
        <dbReference type="ARBA" id="ARBA00022490"/>
    </source>
</evidence>
<dbReference type="STRING" id="741276.A0A2S5B133"/>
<feature type="domain" description="mRNA decay factor PAT1" evidence="8">
    <location>
        <begin position="707"/>
        <end position="1068"/>
    </location>
</feature>
<feature type="compositionally biased region" description="Low complexity" evidence="7">
    <location>
        <begin position="162"/>
        <end position="189"/>
    </location>
</feature>
<feature type="compositionally biased region" description="Pro residues" evidence="7">
    <location>
        <begin position="364"/>
        <end position="385"/>
    </location>
</feature>
<keyword evidence="5" id="KW-0694">RNA-binding</keyword>
<feature type="compositionally biased region" description="Low complexity" evidence="7">
    <location>
        <begin position="98"/>
        <end position="121"/>
    </location>
</feature>
<feature type="region of interest" description="Disordered" evidence="7">
    <location>
        <begin position="160"/>
        <end position="229"/>
    </location>
</feature>
<evidence type="ECO:0000256" key="1">
    <source>
        <dbReference type="ARBA" id="ARBA00004123"/>
    </source>
</evidence>
<dbReference type="AlphaFoldDB" id="A0A2S5B133"/>
<feature type="compositionally biased region" description="Low complexity" evidence="7">
    <location>
        <begin position="213"/>
        <end position="229"/>
    </location>
</feature>
<name>A0A2S5B133_9BASI</name>
<keyword evidence="4" id="KW-0963">Cytoplasm</keyword>
<feature type="compositionally biased region" description="Gly residues" evidence="7">
    <location>
        <begin position="303"/>
        <end position="314"/>
    </location>
</feature>
<dbReference type="EMBL" id="PJQD01000115">
    <property type="protein sequence ID" value="POY70500.1"/>
    <property type="molecule type" value="Genomic_DNA"/>
</dbReference>
<dbReference type="PANTHER" id="PTHR21551:SF0">
    <property type="entry name" value="PROTEIN ASSOCIATED WITH TOPO II RELATED-1, ISOFORM A"/>
    <property type="match status" value="1"/>
</dbReference>
<dbReference type="InterPro" id="IPR019167">
    <property type="entry name" value="PAT1_dom"/>
</dbReference>
<evidence type="ECO:0000256" key="7">
    <source>
        <dbReference type="SAM" id="MobiDB-lite"/>
    </source>
</evidence>
<feature type="region of interest" description="Disordered" evidence="7">
    <location>
        <begin position="568"/>
        <end position="589"/>
    </location>
</feature>
<feature type="region of interest" description="Disordered" evidence="7">
    <location>
        <begin position="630"/>
        <end position="674"/>
    </location>
</feature>
<proteinExistence type="inferred from homology"/>
<dbReference type="InterPro" id="IPR039900">
    <property type="entry name" value="Pat1-like"/>
</dbReference>
<comment type="caution">
    <text evidence="9">The sequence shown here is derived from an EMBL/GenBank/DDBJ whole genome shotgun (WGS) entry which is preliminary data.</text>
</comment>
<dbReference type="GO" id="GO:0005634">
    <property type="term" value="C:nucleus"/>
    <property type="evidence" value="ECO:0007669"/>
    <property type="project" value="UniProtKB-SubCell"/>
</dbReference>
<reference evidence="9 10" key="1">
    <citation type="journal article" date="2018" name="Front. Microbiol.">
        <title>Prospects for Fungal Bioremediation of Acidic Radioactive Waste Sites: Characterization and Genome Sequence of Rhodotorula taiwanensis MD1149.</title>
        <authorList>
            <person name="Tkavc R."/>
            <person name="Matrosova V.Y."/>
            <person name="Grichenko O.E."/>
            <person name="Gostincar C."/>
            <person name="Volpe R.P."/>
            <person name="Klimenkova P."/>
            <person name="Gaidamakova E.K."/>
            <person name="Zhou C.E."/>
            <person name="Stewart B.J."/>
            <person name="Lyman M.G."/>
            <person name="Malfatti S.A."/>
            <person name="Rubinfeld B."/>
            <person name="Courtot M."/>
            <person name="Singh J."/>
            <person name="Dalgard C.L."/>
            <person name="Hamilton T."/>
            <person name="Frey K.G."/>
            <person name="Gunde-Cimerman N."/>
            <person name="Dugan L."/>
            <person name="Daly M.J."/>
        </authorList>
    </citation>
    <scope>NUCLEOTIDE SEQUENCE [LARGE SCALE GENOMIC DNA]</scope>
    <source>
        <strain evidence="9 10">MD1149</strain>
    </source>
</reference>
<gene>
    <name evidence="9" type="ORF">BMF94_6414</name>
</gene>
<comment type="similarity">
    <text evidence="3">Belongs to the PAT1 family.</text>
</comment>
<keyword evidence="10" id="KW-1185">Reference proteome</keyword>
<evidence type="ECO:0000313" key="9">
    <source>
        <dbReference type="EMBL" id="POY70500.1"/>
    </source>
</evidence>
<protein>
    <recommendedName>
        <fullName evidence="8">mRNA decay factor PAT1 domain-containing protein</fullName>
    </recommendedName>
</protein>
<dbReference type="GO" id="GO:0003723">
    <property type="term" value="F:RNA binding"/>
    <property type="evidence" value="ECO:0007669"/>
    <property type="project" value="UniProtKB-KW"/>
</dbReference>
<feature type="domain" description="mRNA decay factor PAT1" evidence="8">
    <location>
        <begin position="421"/>
        <end position="650"/>
    </location>
</feature>
<comment type="subcellular location">
    <subcellularLocation>
        <location evidence="2">Cytoplasm</location>
        <location evidence="2">P-body</location>
    </subcellularLocation>
    <subcellularLocation>
        <location evidence="1">Nucleus</location>
    </subcellularLocation>
</comment>
<sequence length="1074" mass="114044">MASDPYMQGVLEDDLAIYQFDSLGQDSDLAHLLDDTDNDLNDETFGGPADGSAANRDFDFAGSTSRFLGTDDAPPHQAPAYGNRKELVPLSSDWGADPLLSSTKPTSSSTSSPWTSLNDDPLLSRAPASSAFAAVPSRAAALAPQQPSRQVKTLEEVEAEMRAQSAAARQQASAAAQPQPTAPAEQQQSGASRPMTVEEVEAEMLRRRQAESQQPPAGLQQQQQPVTAQLPPGMSPQLQAAFPPGIGPGAPPLPPMFFGNLPPQVLQTLPPQFPTLPPHIQHQLVAQRMAAFGHQLPPPPAGAGAGPGMVGPGPNGAPFSPGMASPSPRIMTPVQGLQHGGSPVPPQHLVGGMQRMDLAQGHPGPGPGTPGPGFPPLGAQMPPPQNAGGEPNLMATLFPPLPSQPGTIANVEQQLEVLAKIGPAQQHPSLMGAQLHALLQNAHAAAAAVNKDATDGSDAPEGDADAALKRQKAEELVRAVEQRIFEYEEAEQKRKRKAMKIASMAKHNNLMSNSDKDFITRIQVSQLLTDDPYADDFYFHIMAAIKASRQSAALAAVGGGPLAQPGFPAPPMNGGNGFSNGNRRPNRRDNAMNRMAQNVQRLVDNAKKRNTHESHTLSLDGALGKIATRTRSAPRPLLQVKPSSSAVPTSGEDRSTSPATASKEAGQAKRGVSTGQSLLSGAGLITSTNSSTAAAFGKAPSNGPLSYREALAIIEEVYDCVLDLEQLRRIQPALLGAESAARAQYEQMTVDGEVREQVHERWEETKRAVAEGETKYAELVARLWDSLHVMDPLDACTPHPFVSLLSVAKGIRILPRAIRHLSAEQTLTVMTLLVATFDTLDVVREAAVLDQLDTTAEGRQRRAAVETKTESLLNALVAPIMTVVGQAQLRMVTGMLGLMMDRNDLIKVVRSKPGLAFLTILLSRAESLKQSSPAPEAADLEQWTVTFTHLFSVLSSAPSLLGLFPSSRLSAALPFGVAQYQSLDALRPGVDADDEPVWRFLASVAVCSDADQQQTLVTGVRDKVIENVRAARQISEVKATQAATGAAEQAAMKIRNVNLLLNALSLDASMIETE</sequence>
<evidence type="ECO:0000256" key="3">
    <source>
        <dbReference type="ARBA" id="ARBA00009138"/>
    </source>
</evidence>
<accession>A0A2S5B133</accession>
<evidence type="ECO:0000256" key="6">
    <source>
        <dbReference type="ARBA" id="ARBA00023242"/>
    </source>
</evidence>
<evidence type="ECO:0000313" key="10">
    <source>
        <dbReference type="Proteomes" id="UP000237144"/>
    </source>
</evidence>
<feature type="region of interest" description="Disordered" evidence="7">
    <location>
        <begin position="34"/>
        <end position="56"/>
    </location>
</feature>
<evidence type="ECO:0000256" key="5">
    <source>
        <dbReference type="ARBA" id="ARBA00022884"/>
    </source>
</evidence>
<dbReference type="Proteomes" id="UP000237144">
    <property type="component" value="Unassembled WGS sequence"/>
</dbReference>
<dbReference type="Pfam" id="PF09770">
    <property type="entry name" value="PAT1"/>
    <property type="match status" value="2"/>
</dbReference>
<dbReference type="GO" id="GO:0033962">
    <property type="term" value="P:P-body assembly"/>
    <property type="evidence" value="ECO:0007669"/>
    <property type="project" value="TreeGrafter"/>
</dbReference>